<evidence type="ECO:0000256" key="8">
    <source>
        <dbReference type="ARBA" id="ARBA00022906"/>
    </source>
</evidence>
<feature type="transmembrane region" description="Helical" evidence="14">
    <location>
        <begin position="243"/>
        <end position="261"/>
    </location>
</feature>
<comment type="caution">
    <text evidence="15">The sequence shown here is derived from an EMBL/GenBank/DDBJ whole genome shotgun (WGS) entry which is preliminary data.</text>
</comment>
<keyword evidence="11 14" id="KW-0472">Membrane</keyword>
<evidence type="ECO:0000256" key="3">
    <source>
        <dbReference type="ARBA" id="ARBA00008034"/>
    </source>
</evidence>
<proteinExistence type="inferred from homology"/>
<feature type="transmembrane region" description="Helical" evidence="14">
    <location>
        <begin position="34"/>
        <end position="52"/>
    </location>
</feature>
<evidence type="ECO:0000256" key="4">
    <source>
        <dbReference type="ARBA" id="ARBA00022448"/>
    </source>
</evidence>
<evidence type="ECO:0000256" key="11">
    <source>
        <dbReference type="ARBA" id="ARBA00023136"/>
    </source>
</evidence>
<dbReference type="GO" id="GO:0010043">
    <property type="term" value="P:response to zinc ion"/>
    <property type="evidence" value="ECO:0007669"/>
    <property type="project" value="TreeGrafter"/>
</dbReference>
<feature type="transmembrane region" description="Helical" evidence="14">
    <location>
        <begin position="128"/>
        <end position="150"/>
    </location>
</feature>
<evidence type="ECO:0000256" key="12">
    <source>
        <dbReference type="ARBA" id="ARBA00040080"/>
    </source>
</evidence>
<dbReference type="RefSeq" id="WP_184042482.1">
    <property type="nucleotide sequence ID" value="NZ_JACIGK010000002.1"/>
</dbReference>
<dbReference type="Pfam" id="PF00950">
    <property type="entry name" value="ABC-3"/>
    <property type="match status" value="1"/>
</dbReference>
<feature type="transmembrane region" description="Helical" evidence="14">
    <location>
        <begin position="171"/>
        <end position="201"/>
    </location>
</feature>
<evidence type="ECO:0000256" key="2">
    <source>
        <dbReference type="ARBA" id="ARBA00004651"/>
    </source>
</evidence>
<evidence type="ECO:0000256" key="14">
    <source>
        <dbReference type="SAM" id="Phobius"/>
    </source>
</evidence>
<feature type="transmembrane region" description="Helical" evidence="14">
    <location>
        <begin position="58"/>
        <end position="75"/>
    </location>
</feature>
<evidence type="ECO:0000256" key="5">
    <source>
        <dbReference type="ARBA" id="ARBA00022475"/>
    </source>
</evidence>
<keyword evidence="7" id="KW-0862">Zinc</keyword>
<comment type="subcellular location">
    <subcellularLocation>
        <location evidence="2 13">Cell membrane</location>
        <topology evidence="2 13">Multi-pass membrane protein</topology>
    </subcellularLocation>
</comment>
<dbReference type="AlphaFoldDB" id="A0A7W6RB28"/>
<comment type="similarity">
    <text evidence="3 13">Belongs to the ABC-3 integral membrane protein family.</text>
</comment>
<reference evidence="15 16" key="1">
    <citation type="submission" date="2020-08" db="EMBL/GenBank/DDBJ databases">
        <title>Genome sequencing of Purple Non-Sulfur Bacteria from various extreme environments.</title>
        <authorList>
            <person name="Mayer M."/>
        </authorList>
    </citation>
    <scope>NUCLEOTIDE SEQUENCE [LARGE SCALE GENOMIC DNA]</scope>
    <source>
        <strain evidence="15 16">JA131</strain>
    </source>
</reference>
<dbReference type="PANTHER" id="PTHR30477:SF23">
    <property type="entry name" value="HIGH-AFFINITY ZINC UPTAKE SYSTEM MEMBRANE PROTEIN ZNUB"/>
    <property type="match status" value="1"/>
</dbReference>
<evidence type="ECO:0000256" key="9">
    <source>
        <dbReference type="ARBA" id="ARBA00022989"/>
    </source>
</evidence>
<name>A0A7W6RB28_9PROT</name>
<evidence type="ECO:0000256" key="13">
    <source>
        <dbReference type="RuleBase" id="RU003943"/>
    </source>
</evidence>
<dbReference type="Proteomes" id="UP000554286">
    <property type="component" value="Unassembled WGS sequence"/>
</dbReference>
<dbReference type="GO" id="GO:0055085">
    <property type="term" value="P:transmembrane transport"/>
    <property type="evidence" value="ECO:0007669"/>
    <property type="project" value="InterPro"/>
</dbReference>
<protein>
    <recommendedName>
        <fullName evidence="12">High-affinity zinc uptake system membrane protein ZnuB</fullName>
    </recommendedName>
</protein>
<evidence type="ECO:0000256" key="7">
    <source>
        <dbReference type="ARBA" id="ARBA00022833"/>
    </source>
</evidence>
<keyword evidence="10" id="KW-0406">Ion transport</keyword>
<evidence type="ECO:0000256" key="6">
    <source>
        <dbReference type="ARBA" id="ARBA00022692"/>
    </source>
</evidence>
<evidence type="ECO:0000256" key="1">
    <source>
        <dbReference type="ARBA" id="ARBA00002313"/>
    </source>
</evidence>
<keyword evidence="8" id="KW-0864">Zinc transport</keyword>
<dbReference type="Gene3D" id="1.10.3470.10">
    <property type="entry name" value="ABC transporter involved in vitamin B12 uptake, BtuC"/>
    <property type="match status" value="1"/>
</dbReference>
<organism evidence="15 16">
    <name type="scientific">Roseospira visakhapatnamensis</name>
    <dbReference type="NCBI Taxonomy" id="390880"/>
    <lineage>
        <taxon>Bacteria</taxon>
        <taxon>Pseudomonadati</taxon>
        <taxon>Pseudomonadota</taxon>
        <taxon>Alphaproteobacteria</taxon>
        <taxon>Rhodospirillales</taxon>
        <taxon>Rhodospirillaceae</taxon>
        <taxon>Roseospira</taxon>
    </lineage>
</organism>
<sequence>MLDDFFSRALIAGVGLALITGPLGCFVVWRRMAYFGATMAHSALLGAALALFLRIEPMSGVFLVATLVAGALMLLERIGGLSSDTLLGILAHAALAIGLVAVAAMPWVRVDLMGFLFGDILAVSRTDIAIIFASGVVILGLLAWSWRSLLAATVNEELARAEGLGPTRARVLFMLLLATVIAIAMKLVGILLITALLIIPAATARRLAGGPEAMAVVASLVGAVAVVLGLGGSLTLDTPSGPSIVMAAFLLFLASLLPMAWRRGSAPPDAGS</sequence>
<dbReference type="GO" id="GO:0006829">
    <property type="term" value="P:zinc ion transport"/>
    <property type="evidence" value="ECO:0007669"/>
    <property type="project" value="UniProtKB-KW"/>
</dbReference>
<accession>A0A7W6RB28</accession>
<feature type="transmembrane region" description="Helical" evidence="14">
    <location>
        <begin position="6"/>
        <end position="29"/>
    </location>
</feature>
<keyword evidence="4 13" id="KW-0813">Transport</keyword>
<evidence type="ECO:0000256" key="10">
    <source>
        <dbReference type="ARBA" id="ARBA00023065"/>
    </source>
</evidence>
<keyword evidence="9 14" id="KW-1133">Transmembrane helix</keyword>
<dbReference type="SUPFAM" id="SSF81345">
    <property type="entry name" value="ABC transporter involved in vitamin B12 uptake, BtuC"/>
    <property type="match status" value="1"/>
</dbReference>
<dbReference type="InterPro" id="IPR001626">
    <property type="entry name" value="ABC_TroCD"/>
</dbReference>
<evidence type="ECO:0000313" key="15">
    <source>
        <dbReference type="EMBL" id="MBB4264856.1"/>
    </source>
</evidence>
<keyword evidence="5" id="KW-1003">Cell membrane</keyword>
<evidence type="ECO:0000313" key="16">
    <source>
        <dbReference type="Proteomes" id="UP000554286"/>
    </source>
</evidence>
<comment type="function">
    <text evidence="1">Involved in the high-affinity zinc uptake transport system.</text>
</comment>
<feature type="transmembrane region" description="Helical" evidence="14">
    <location>
        <begin position="87"/>
        <end position="108"/>
    </location>
</feature>
<feature type="transmembrane region" description="Helical" evidence="14">
    <location>
        <begin position="213"/>
        <end position="236"/>
    </location>
</feature>
<gene>
    <name evidence="15" type="ORF">GGD89_000463</name>
</gene>
<dbReference type="InterPro" id="IPR037294">
    <property type="entry name" value="ABC_BtuC-like"/>
</dbReference>
<dbReference type="GO" id="GO:0043190">
    <property type="term" value="C:ATP-binding cassette (ABC) transporter complex"/>
    <property type="evidence" value="ECO:0007669"/>
    <property type="project" value="InterPro"/>
</dbReference>
<dbReference type="PANTHER" id="PTHR30477">
    <property type="entry name" value="ABC-TRANSPORTER METAL-BINDING PROTEIN"/>
    <property type="match status" value="1"/>
</dbReference>
<dbReference type="EMBL" id="JACIGK010000002">
    <property type="protein sequence ID" value="MBB4264856.1"/>
    <property type="molecule type" value="Genomic_DNA"/>
</dbReference>
<keyword evidence="6 13" id="KW-0812">Transmembrane</keyword>
<keyword evidence="16" id="KW-1185">Reference proteome</keyword>